<evidence type="ECO:0000313" key="1">
    <source>
        <dbReference type="EMBL" id="JAE15476.1"/>
    </source>
</evidence>
<protein>
    <submittedName>
        <fullName evidence="1">Uncharacterized protein</fullName>
    </submittedName>
</protein>
<reference evidence="1" key="2">
    <citation type="journal article" date="2015" name="Data Brief">
        <title>Shoot transcriptome of the giant reed, Arundo donax.</title>
        <authorList>
            <person name="Barrero R.A."/>
            <person name="Guerrero F.D."/>
            <person name="Moolhuijzen P."/>
            <person name="Goolsby J.A."/>
            <person name="Tidwell J."/>
            <person name="Bellgard S.E."/>
            <person name="Bellgard M.I."/>
        </authorList>
    </citation>
    <scope>NUCLEOTIDE SEQUENCE</scope>
    <source>
        <tissue evidence="1">Shoot tissue taken approximately 20 cm above the soil surface</tissue>
    </source>
</reference>
<proteinExistence type="predicted"/>
<organism evidence="1">
    <name type="scientific">Arundo donax</name>
    <name type="common">Giant reed</name>
    <name type="synonym">Donax arundinaceus</name>
    <dbReference type="NCBI Taxonomy" id="35708"/>
    <lineage>
        <taxon>Eukaryota</taxon>
        <taxon>Viridiplantae</taxon>
        <taxon>Streptophyta</taxon>
        <taxon>Embryophyta</taxon>
        <taxon>Tracheophyta</taxon>
        <taxon>Spermatophyta</taxon>
        <taxon>Magnoliopsida</taxon>
        <taxon>Liliopsida</taxon>
        <taxon>Poales</taxon>
        <taxon>Poaceae</taxon>
        <taxon>PACMAD clade</taxon>
        <taxon>Arundinoideae</taxon>
        <taxon>Arundineae</taxon>
        <taxon>Arundo</taxon>
    </lineage>
</organism>
<dbReference type="AlphaFoldDB" id="A0A0A9FYU9"/>
<name>A0A0A9FYU9_ARUDO</name>
<sequence>MPFCAILIVSLFLVFHLQIASHFYMDLLTLTVWCTNQYFSF</sequence>
<reference evidence="1" key="1">
    <citation type="submission" date="2014-09" db="EMBL/GenBank/DDBJ databases">
        <authorList>
            <person name="Magalhaes I.L.F."/>
            <person name="Oliveira U."/>
            <person name="Santos F.R."/>
            <person name="Vidigal T.H.D.A."/>
            <person name="Brescovit A.D."/>
            <person name="Santos A.J."/>
        </authorList>
    </citation>
    <scope>NUCLEOTIDE SEQUENCE</scope>
    <source>
        <tissue evidence="1">Shoot tissue taken approximately 20 cm above the soil surface</tissue>
    </source>
</reference>
<dbReference type="EMBL" id="GBRH01182420">
    <property type="protein sequence ID" value="JAE15476.1"/>
    <property type="molecule type" value="Transcribed_RNA"/>
</dbReference>
<accession>A0A0A9FYU9</accession>